<dbReference type="InterPro" id="IPR050272">
    <property type="entry name" value="Isochorismatase-like_hydrls"/>
</dbReference>
<gene>
    <name evidence="4" type="ORF">NZD89_09075</name>
</gene>
<dbReference type="PANTHER" id="PTHR43540:SF1">
    <property type="entry name" value="ISOCHORISMATASE HYDROLASE"/>
    <property type="match status" value="1"/>
</dbReference>
<dbReference type="Pfam" id="PF00857">
    <property type="entry name" value="Isochorismatase"/>
    <property type="match status" value="1"/>
</dbReference>
<dbReference type="EMBL" id="CP104067">
    <property type="protein sequence ID" value="WAH43513.1"/>
    <property type="molecule type" value="Genomic_DNA"/>
</dbReference>
<name>A0ABY6ZKP7_9BACL</name>
<evidence type="ECO:0000259" key="3">
    <source>
        <dbReference type="Pfam" id="PF00857"/>
    </source>
</evidence>
<evidence type="ECO:0000313" key="4">
    <source>
        <dbReference type="EMBL" id="WAH43513.1"/>
    </source>
</evidence>
<organism evidence="4 5">
    <name type="scientific">Alicyclobacillus fastidiosus</name>
    <dbReference type="NCBI Taxonomy" id="392011"/>
    <lineage>
        <taxon>Bacteria</taxon>
        <taxon>Bacillati</taxon>
        <taxon>Bacillota</taxon>
        <taxon>Bacilli</taxon>
        <taxon>Bacillales</taxon>
        <taxon>Alicyclobacillaceae</taxon>
        <taxon>Alicyclobacillus</taxon>
    </lineage>
</organism>
<protein>
    <submittedName>
        <fullName evidence="4">Isochorismatase family protein</fullName>
    </submittedName>
</protein>
<feature type="domain" description="Isochorismatase-like" evidence="3">
    <location>
        <begin position="32"/>
        <end position="213"/>
    </location>
</feature>
<keyword evidence="2" id="KW-0378">Hydrolase</keyword>
<dbReference type="Proteomes" id="UP001164761">
    <property type="component" value="Chromosome"/>
</dbReference>
<dbReference type="InterPro" id="IPR036380">
    <property type="entry name" value="Isochorismatase-like_sf"/>
</dbReference>
<evidence type="ECO:0000256" key="2">
    <source>
        <dbReference type="ARBA" id="ARBA00022801"/>
    </source>
</evidence>
<proteinExistence type="inferred from homology"/>
<keyword evidence="5" id="KW-1185">Reference proteome</keyword>
<dbReference type="Gene3D" id="3.40.50.850">
    <property type="entry name" value="Isochorismatase-like"/>
    <property type="match status" value="1"/>
</dbReference>
<sequence>MRFWEEIISEQDRVVYEKAQFGHRAQWGQKPCLLIIDVIWSFIGSKPVDTLEAIDEYPTACGRVGWNAMVSIKRALGMFRDIGLPVVYVTPDRSTVQLFGATKRKTLGTRDDKEFNIPEQIAPLKGEPVVLKTRASAFFRTSLDVLLRTWGIDTVVIAGSTTSGCIRSSATDSHSSGFSTFLLEDGCFDRSQFSHCVSLFEINMKYATVIAIDELEQELNNRYAK</sequence>
<reference evidence="4" key="1">
    <citation type="submission" date="2022-08" db="EMBL/GenBank/DDBJ databases">
        <title>Alicyclobacillus fastidiosus DSM 17978, complete genome.</title>
        <authorList>
            <person name="Wang Q."/>
            <person name="Cai R."/>
            <person name="Wang Z."/>
        </authorList>
    </citation>
    <scope>NUCLEOTIDE SEQUENCE</scope>
    <source>
        <strain evidence="4">DSM 17978</strain>
    </source>
</reference>
<dbReference type="PANTHER" id="PTHR43540">
    <property type="entry name" value="PEROXYUREIDOACRYLATE/UREIDOACRYLATE AMIDOHYDROLASE-RELATED"/>
    <property type="match status" value="1"/>
</dbReference>
<dbReference type="InterPro" id="IPR000868">
    <property type="entry name" value="Isochorismatase-like_dom"/>
</dbReference>
<evidence type="ECO:0000313" key="5">
    <source>
        <dbReference type="Proteomes" id="UP001164761"/>
    </source>
</evidence>
<dbReference type="SUPFAM" id="SSF52499">
    <property type="entry name" value="Isochorismatase-like hydrolases"/>
    <property type="match status" value="1"/>
</dbReference>
<evidence type="ECO:0000256" key="1">
    <source>
        <dbReference type="ARBA" id="ARBA00006336"/>
    </source>
</evidence>
<accession>A0ABY6ZKP7</accession>
<dbReference type="RefSeq" id="WP_268007394.1">
    <property type="nucleotide sequence ID" value="NZ_BSUT01000001.1"/>
</dbReference>
<comment type="similarity">
    <text evidence="1">Belongs to the isochorismatase family.</text>
</comment>